<evidence type="ECO:0000256" key="2">
    <source>
        <dbReference type="ARBA" id="ARBA00022801"/>
    </source>
</evidence>
<keyword evidence="2" id="KW-0378">Hydrolase</keyword>
<dbReference type="InterPro" id="IPR050891">
    <property type="entry name" value="TatD-type_Hydrolase"/>
</dbReference>
<comment type="caution">
    <text evidence="3">The sequence shown here is derived from an EMBL/GenBank/DDBJ whole genome shotgun (WGS) entry which is preliminary data.</text>
</comment>
<evidence type="ECO:0000313" key="3">
    <source>
        <dbReference type="EMBL" id="CAH3188023.1"/>
    </source>
</evidence>
<sequence length="116" mass="13200">MISKMATAGLLRFIDIGVNLTDSMFKGIYHGKKAHEDDFVEVLKRATDKGVQKKAGWSGLKSELSLIDWELRFVENDINASLPNLSHVFLTAVNLHIPKSKVRNVNEYPWIDQEFL</sequence>
<reference evidence="3 4" key="1">
    <citation type="submission" date="2022-05" db="EMBL/GenBank/DDBJ databases">
        <authorList>
            <consortium name="Genoscope - CEA"/>
            <person name="William W."/>
        </authorList>
    </citation>
    <scope>NUCLEOTIDE SEQUENCE [LARGE SCALE GENOMIC DNA]</scope>
</reference>
<proteinExistence type="inferred from homology"/>
<dbReference type="Gene3D" id="3.20.20.140">
    <property type="entry name" value="Metal-dependent hydrolases"/>
    <property type="match status" value="1"/>
</dbReference>
<keyword evidence="4" id="KW-1185">Reference proteome</keyword>
<name>A0ABN8S936_9CNID</name>
<dbReference type="PANTHER" id="PTHR10060:SF15">
    <property type="entry name" value="DEOXYRIBONUCLEASE TATDN1"/>
    <property type="match status" value="1"/>
</dbReference>
<gene>
    <name evidence="3" type="ORF">PLOB_00038829</name>
</gene>
<evidence type="ECO:0000313" key="4">
    <source>
        <dbReference type="Proteomes" id="UP001159405"/>
    </source>
</evidence>
<accession>A0ABN8S936</accession>
<organism evidence="3 4">
    <name type="scientific">Porites lobata</name>
    <dbReference type="NCBI Taxonomy" id="104759"/>
    <lineage>
        <taxon>Eukaryota</taxon>
        <taxon>Metazoa</taxon>
        <taxon>Cnidaria</taxon>
        <taxon>Anthozoa</taxon>
        <taxon>Hexacorallia</taxon>
        <taxon>Scleractinia</taxon>
        <taxon>Fungiina</taxon>
        <taxon>Poritidae</taxon>
        <taxon>Porites</taxon>
    </lineage>
</organism>
<protein>
    <submittedName>
        <fullName evidence="3">Uncharacterized protein</fullName>
    </submittedName>
</protein>
<dbReference type="Proteomes" id="UP001159405">
    <property type="component" value="Unassembled WGS sequence"/>
</dbReference>
<dbReference type="PANTHER" id="PTHR10060">
    <property type="entry name" value="TATD FAMILY DEOXYRIBONUCLEASE"/>
    <property type="match status" value="1"/>
</dbReference>
<comment type="similarity">
    <text evidence="1">Belongs to the metallo-dependent hydrolases superfamily. TatD-type hydrolase family.</text>
</comment>
<evidence type="ECO:0000256" key="1">
    <source>
        <dbReference type="ARBA" id="ARBA00009275"/>
    </source>
</evidence>
<dbReference type="EMBL" id="CALNXK010000585">
    <property type="protein sequence ID" value="CAH3188023.1"/>
    <property type="molecule type" value="Genomic_DNA"/>
</dbReference>